<evidence type="ECO:0000313" key="6">
    <source>
        <dbReference type="Proteomes" id="UP001244011"/>
    </source>
</evidence>
<comment type="caution">
    <text evidence="5">The sequence shown here is derived from an EMBL/GenBank/DDBJ whole genome shotgun (WGS) entry which is preliminary data.</text>
</comment>
<dbReference type="GeneID" id="85307888"/>
<feature type="coiled-coil region" evidence="1">
    <location>
        <begin position="237"/>
        <end position="264"/>
    </location>
</feature>
<feature type="compositionally biased region" description="Low complexity" evidence="2">
    <location>
        <begin position="41"/>
        <end position="51"/>
    </location>
</feature>
<feature type="compositionally biased region" description="Basic residues" evidence="2">
    <location>
        <begin position="52"/>
        <end position="61"/>
    </location>
</feature>
<feature type="compositionally biased region" description="Polar residues" evidence="2">
    <location>
        <begin position="568"/>
        <end position="579"/>
    </location>
</feature>
<feature type="signal peptide" evidence="3">
    <location>
        <begin position="1"/>
        <end position="18"/>
    </location>
</feature>
<evidence type="ECO:0000259" key="4">
    <source>
        <dbReference type="Pfam" id="PF13257"/>
    </source>
</evidence>
<accession>A0AAJ0FG06</accession>
<feature type="region of interest" description="Disordered" evidence="2">
    <location>
        <begin position="444"/>
        <end position="522"/>
    </location>
</feature>
<feature type="region of interest" description="Disordered" evidence="2">
    <location>
        <begin position="616"/>
        <end position="635"/>
    </location>
</feature>
<feature type="compositionally biased region" description="Low complexity" evidence="2">
    <location>
        <begin position="175"/>
        <end position="185"/>
    </location>
</feature>
<keyword evidence="6" id="KW-1185">Reference proteome</keyword>
<gene>
    <name evidence="5" type="ORF">QBC33DRAFT_453791</name>
</gene>
<sequence length="635" mass="69748">MTSVSLLQICFLSACSNALLIQNGHPLNINKAAVVARKTTKTSSTSSINNSRRPRHHRRNHSAPSSPYRRRSSSFIYCPTILQKTSRTFAQAKLTLRRKTSNTRRPPGHNPALDQMLAIHNSLEEAMLRPAPFAPPPPPASGAGGVHEPGPSRVLEEMPSRPPSSADDLCETRSARSASTASRSTNRLSITLPIALPTAFPSRPTPTSSTMPSYPPTPLDTPSLMSPVDPSDFITAIATQERRVLELREELTRAESELTKLKKQWTTHEAHKKRAEIRNAEPLRHVVAHVEGQDDGMARRSTDLDRRKALLLNQQSQPGTPTQNRRRVFKGGHTRALSLLSPAKTTDGFAVHEDPPDILKSPLKDFDSPYINRYAPIVPAQLPKRASWAPRSAHQATGVKQIAEDFKAGLWTFMEDLRQATVGEEPITGQGSYLRGIDANSRSSAHKADSWDGCGGDQDTIRAPCTTPRPLASSIFDETPTPASRFVDLQSSEQEGSDVAPRRGRASSRKETTKSGKHFSWTPLTINSLDDNDWSNWDSPTVKSPRWSGTTVNGDIIPAIPEKEDESQASLYKPSTNRRSSLHSPSSPSGNKLEELLPPVLNRLTPSNLKKTASDFMKEWEKSLSSPPEPALPTA</sequence>
<evidence type="ECO:0000256" key="3">
    <source>
        <dbReference type="SAM" id="SignalP"/>
    </source>
</evidence>
<reference evidence="5" key="1">
    <citation type="submission" date="2023-06" db="EMBL/GenBank/DDBJ databases">
        <title>Genome-scale phylogeny and comparative genomics of the fungal order Sordariales.</title>
        <authorList>
            <consortium name="Lawrence Berkeley National Laboratory"/>
            <person name="Hensen N."/>
            <person name="Bonometti L."/>
            <person name="Westerberg I."/>
            <person name="Brannstrom I.O."/>
            <person name="Guillou S."/>
            <person name="Cros-Aarteil S."/>
            <person name="Calhoun S."/>
            <person name="Haridas S."/>
            <person name="Kuo A."/>
            <person name="Mondo S."/>
            <person name="Pangilinan J."/>
            <person name="Riley R."/>
            <person name="Labutti K."/>
            <person name="Andreopoulos B."/>
            <person name="Lipzen A."/>
            <person name="Chen C."/>
            <person name="Yanf M."/>
            <person name="Daum C."/>
            <person name="Ng V."/>
            <person name="Clum A."/>
            <person name="Steindorff A."/>
            <person name="Ohm R."/>
            <person name="Martin F."/>
            <person name="Silar P."/>
            <person name="Natvig D."/>
            <person name="Lalanne C."/>
            <person name="Gautier V."/>
            <person name="Ament-Velasquez S.L."/>
            <person name="Kruys A."/>
            <person name="Hutchinson M.I."/>
            <person name="Powell A.J."/>
            <person name="Barry K."/>
            <person name="Miller A.N."/>
            <person name="Grigoriev I.V."/>
            <person name="Debuchy R."/>
            <person name="Gladieux P."/>
            <person name="Thoren M.H."/>
            <person name="Johannesson H."/>
        </authorList>
    </citation>
    <scope>NUCLEOTIDE SEQUENCE</scope>
    <source>
        <strain evidence="5">8032-3</strain>
    </source>
</reference>
<feature type="region of interest" description="Disordered" evidence="2">
    <location>
        <begin position="37"/>
        <end position="71"/>
    </location>
</feature>
<evidence type="ECO:0000256" key="1">
    <source>
        <dbReference type="SAM" id="Coils"/>
    </source>
</evidence>
<protein>
    <recommendedName>
        <fullName evidence="4">DUF4048 domain-containing protein</fullName>
    </recommendedName>
</protein>
<dbReference type="Pfam" id="PF13257">
    <property type="entry name" value="DUF4048"/>
    <property type="match status" value="1"/>
</dbReference>
<name>A0AAJ0FG06_9PEZI</name>
<feature type="chain" id="PRO_5042500769" description="DUF4048 domain-containing protein" evidence="3">
    <location>
        <begin position="19"/>
        <end position="635"/>
    </location>
</feature>
<feature type="compositionally biased region" description="Low complexity" evidence="2">
    <location>
        <begin position="197"/>
        <end position="212"/>
    </location>
</feature>
<dbReference type="RefSeq" id="XP_060282290.1">
    <property type="nucleotide sequence ID" value="XM_060424701.1"/>
</dbReference>
<dbReference type="AlphaFoldDB" id="A0AAJ0FG06"/>
<dbReference type="EMBL" id="MU839012">
    <property type="protein sequence ID" value="KAK1766077.1"/>
    <property type="molecule type" value="Genomic_DNA"/>
</dbReference>
<proteinExistence type="predicted"/>
<keyword evidence="3" id="KW-0732">Signal</keyword>
<organism evidence="5 6">
    <name type="scientific">Phialemonium atrogriseum</name>
    <dbReference type="NCBI Taxonomy" id="1093897"/>
    <lineage>
        <taxon>Eukaryota</taxon>
        <taxon>Fungi</taxon>
        <taxon>Dikarya</taxon>
        <taxon>Ascomycota</taxon>
        <taxon>Pezizomycotina</taxon>
        <taxon>Sordariomycetes</taxon>
        <taxon>Sordariomycetidae</taxon>
        <taxon>Cephalothecales</taxon>
        <taxon>Cephalothecaceae</taxon>
        <taxon>Phialemonium</taxon>
    </lineage>
</organism>
<dbReference type="Proteomes" id="UP001244011">
    <property type="component" value="Unassembled WGS sequence"/>
</dbReference>
<feature type="region of interest" description="Disordered" evidence="2">
    <location>
        <begin position="540"/>
        <end position="608"/>
    </location>
</feature>
<feature type="domain" description="DUF4048" evidence="4">
    <location>
        <begin position="397"/>
        <end position="543"/>
    </location>
</feature>
<feature type="region of interest" description="Disordered" evidence="2">
    <location>
        <begin position="129"/>
        <end position="217"/>
    </location>
</feature>
<dbReference type="InterPro" id="IPR025122">
    <property type="entry name" value="DUF4048"/>
</dbReference>
<keyword evidence="1" id="KW-0175">Coiled coil</keyword>
<evidence type="ECO:0000313" key="5">
    <source>
        <dbReference type="EMBL" id="KAK1766077.1"/>
    </source>
</evidence>
<evidence type="ECO:0000256" key="2">
    <source>
        <dbReference type="SAM" id="MobiDB-lite"/>
    </source>
</evidence>